<dbReference type="Gene3D" id="3.40.50.170">
    <property type="entry name" value="Formyl transferase, N-terminal domain"/>
    <property type="match status" value="1"/>
</dbReference>
<dbReference type="Gene3D" id="3.10.25.10">
    <property type="entry name" value="Formyl transferase, C-terminal domain"/>
    <property type="match status" value="1"/>
</dbReference>
<keyword evidence="6 8" id="KW-0648">Protein biosynthesis</keyword>
<dbReference type="GO" id="GO:0005829">
    <property type="term" value="C:cytosol"/>
    <property type="evidence" value="ECO:0007669"/>
    <property type="project" value="TreeGrafter"/>
</dbReference>
<dbReference type="SUPFAM" id="SSF53328">
    <property type="entry name" value="Formyltransferase"/>
    <property type="match status" value="1"/>
</dbReference>
<dbReference type="Proteomes" id="UP000315439">
    <property type="component" value="Unassembled WGS sequence"/>
</dbReference>
<dbReference type="EC" id="2.1.2.9" evidence="3 8"/>
<evidence type="ECO:0000313" key="11">
    <source>
        <dbReference type="EMBL" id="TQV88628.1"/>
    </source>
</evidence>
<evidence type="ECO:0000256" key="5">
    <source>
        <dbReference type="ARBA" id="ARBA00022679"/>
    </source>
</evidence>
<evidence type="ECO:0000259" key="10">
    <source>
        <dbReference type="Pfam" id="PF02911"/>
    </source>
</evidence>
<evidence type="ECO:0000256" key="1">
    <source>
        <dbReference type="ARBA" id="ARBA00002606"/>
    </source>
</evidence>
<comment type="caution">
    <text evidence="11">The sequence shown here is derived from an EMBL/GenBank/DDBJ whole genome shotgun (WGS) entry which is preliminary data.</text>
</comment>
<feature type="domain" description="Formyl transferase C-terminal" evidence="10">
    <location>
        <begin position="212"/>
        <end position="311"/>
    </location>
</feature>
<keyword evidence="12" id="KW-1185">Reference proteome</keyword>
<protein>
    <recommendedName>
        <fullName evidence="4 8">Methionyl-tRNA formyltransferase</fullName>
        <ecNumber evidence="3 8">2.1.2.9</ecNumber>
    </recommendedName>
</protein>
<dbReference type="AlphaFoldDB" id="A0A545UGN1"/>
<gene>
    <name evidence="8" type="primary">fmt</name>
    <name evidence="11" type="ORF">FLL46_08930</name>
</gene>
<dbReference type="InterPro" id="IPR005793">
    <property type="entry name" value="Formyl_trans_C"/>
</dbReference>
<name>A0A545UGN1_9GAMM</name>
<keyword evidence="5 8" id="KW-0808">Transferase</keyword>
<dbReference type="RefSeq" id="WP_142893136.1">
    <property type="nucleotide sequence ID" value="NZ_ML660162.1"/>
</dbReference>
<evidence type="ECO:0000256" key="3">
    <source>
        <dbReference type="ARBA" id="ARBA00012261"/>
    </source>
</evidence>
<dbReference type="SUPFAM" id="SSF50486">
    <property type="entry name" value="FMT C-terminal domain-like"/>
    <property type="match status" value="1"/>
</dbReference>
<evidence type="ECO:0000256" key="6">
    <source>
        <dbReference type="ARBA" id="ARBA00022917"/>
    </source>
</evidence>
<dbReference type="InterPro" id="IPR041711">
    <property type="entry name" value="Met-tRNA-FMT_N"/>
</dbReference>
<evidence type="ECO:0000256" key="4">
    <source>
        <dbReference type="ARBA" id="ARBA00016014"/>
    </source>
</evidence>
<dbReference type="InterPro" id="IPR001555">
    <property type="entry name" value="GART_AS"/>
</dbReference>
<evidence type="ECO:0000256" key="2">
    <source>
        <dbReference type="ARBA" id="ARBA00010699"/>
    </source>
</evidence>
<dbReference type="PANTHER" id="PTHR11138:SF5">
    <property type="entry name" value="METHIONYL-TRNA FORMYLTRANSFERASE, MITOCHONDRIAL"/>
    <property type="match status" value="1"/>
</dbReference>
<dbReference type="InterPro" id="IPR044135">
    <property type="entry name" value="Met-tRNA-FMT_C"/>
</dbReference>
<organism evidence="11 12">
    <name type="scientific">Aliikangiella coralliicola</name>
    <dbReference type="NCBI Taxonomy" id="2592383"/>
    <lineage>
        <taxon>Bacteria</taxon>
        <taxon>Pseudomonadati</taxon>
        <taxon>Pseudomonadota</taxon>
        <taxon>Gammaproteobacteria</taxon>
        <taxon>Oceanospirillales</taxon>
        <taxon>Pleioneaceae</taxon>
        <taxon>Aliikangiella</taxon>
    </lineage>
</organism>
<dbReference type="InterPro" id="IPR002376">
    <property type="entry name" value="Formyl_transf_N"/>
</dbReference>
<dbReference type="GO" id="GO:0004479">
    <property type="term" value="F:methionyl-tRNA formyltransferase activity"/>
    <property type="evidence" value="ECO:0007669"/>
    <property type="project" value="UniProtKB-UniRule"/>
</dbReference>
<dbReference type="InterPro" id="IPR036477">
    <property type="entry name" value="Formyl_transf_N_sf"/>
</dbReference>
<dbReference type="PANTHER" id="PTHR11138">
    <property type="entry name" value="METHIONYL-TRNA FORMYLTRANSFERASE"/>
    <property type="match status" value="1"/>
</dbReference>
<sequence length="325" mass="35632">MNNHPLKIIFAGTPDFAASALKALLEQGHDICAVYCQPDRPSGRGKKLIAGPVKQLALGHNIPVEQPLNFKQESSVEQLASYQADLMVVVAYGLLLPQAVLDTPRYGCVNIHGSILPRWRGAAPIQRAIEHGDDESGITIMQMDKGLDTGNMLLKLNCPIEDKETGSSLHDKLAVLGGQAINQYLTDFNPSKFDASNYGEVQDDTLACYAHKLSKQEAEIDWSEGAEQIERRIRAFNGWPVCFTSVNNKRLRVWQAQPGIKPETEQTPGTVTGFSKNGIEVVCGDQKTLLLTHLQPDGSKKMDAAALLNSRKEWFENSPVLGSRG</sequence>
<accession>A0A545UGN1</accession>
<dbReference type="NCBIfam" id="TIGR00460">
    <property type="entry name" value="fmt"/>
    <property type="match status" value="1"/>
</dbReference>
<dbReference type="HAMAP" id="MF_00182">
    <property type="entry name" value="Formyl_trans"/>
    <property type="match status" value="1"/>
</dbReference>
<dbReference type="EMBL" id="VIKS01000004">
    <property type="protein sequence ID" value="TQV88628.1"/>
    <property type="molecule type" value="Genomic_DNA"/>
</dbReference>
<proteinExistence type="inferred from homology"/>
<evidence type="ECO:0000256" key="7">
    <source>
        <dbReference type="ARBA" id="ARBA00048558"/>
    </source>
</evidence>
<reference evidence="11 12" key="1">
    <citation type="submission" date="2019-07" db="EMBL/GenBank/DDBJ databases">
        <title>Draft genome for Aliikangiella sp. M105.</title>
        <authorList>
            <person name="Wang G."/>
        </authorList>
    </citation>
    <scope>NUCLEOTIDE SEQUENCE [LARGE SCALE GENOMIC DNA]</scope>
    <source>
        <strain evidence="11 12">M105</strain>
    </source>
</reference>
<dbReference type="CDD" id="cd08646">
    <property type="entry name" value="FMT_core_Met-tRNA-FMT_N"/>
    <property type="match status" value="1"/>
</dbReference>
<comment type="function">
    <text evidence="1 8">Attaches a formyl group to the free amino group of methionyl-tRNA(fMet). The formyl group appears to play a dual role in the initiator identity of N-formylmethionyl-tRNA by promoting its recognition by IF2 and preventing the misappropriation of this tRNA by the elongation apparatus.</text>
</comment>
<comment type="catalytic activity">
    <reaction evidence="7 8">
        <text>L-methionyl-tRNA(fMet) + (6R)-10-formyltetrahydrofolate = N-formyl-L-methionyl-tRNA(fMet) + (6S)-5,6,7,8-tetrahydrofolate + H(+)</text>
        <dbReference type="Rhea" id="RHEA:24380"/>
        <dbReference type="Rhea" id="RHEA-COMP:9952"/>
        <dbReference type="Rhea" id="RHEA-COMP:9953"/>
        <dbReference type="ChEBI" id="CHEBI:15378"/>
        <dbReference type="ChEBI" id="CHEBI:57453"/>
        <dbReference type="ChEBI" id="CHEBI:78530"/>
        <dbReference type="ChEBI" id="CHEBI:78844"/>
        <dbReference type="ChEBI" id="CHEBI:195366"/>
        <dbReference type="EC" id="2.1.2.9"/>
    </reaction>
</comment>
<evidence type="ECO:0000259" key="9">
    <source>
        <dbReference type="Pfam" id="PF00551"/>
    </source>
</evidence>
<comment type="similarity">
    <text evidence="2 8">Belongs to the Fmt family.</text>
</comment>
<dbReference type="OrthoDB" id="9802815at2"/>
<evidence type="ECO:0000313" key="12">
    <source>
        <dbReference type="Proteomes" id="UP000315439"/>
    </source>
</evidence>
<evidence type="ECO:0000256" key="8">
    <source>
        <dbReference type="HAMAP-Rule" id="MF_00182"/>
    </source>
</evidence>
<feature type="binding site" evidence="8">
    <location>
        <begin position="114"/>
        <end position="117"/>
    </location>
    <ligand>
        <name>(6S)-5,6,7,8-tetrahydrofolate</name>
        <dbReference type="ChEBI" id="CHEBI:57453"/>
    </ligand>
</feature>
<dbReference type="PROSITE" id="PS00373">
    <property type="entry name" value="GART"/>
    <property type="match status" value="1"/>
</dbReference>
<dbReference type="InterPro" id="IPR005794">
    <property type="entry name" value="Fmt"/>
</dbReference>
<dbReference type="Pfam" id="PF00551">
    <property type="entry name" value="Formyl_trans_N"/>
    <property type="match status" value="1"/>
</dbReference>
<dbReference type="Pfam" id="PF02911">
    <property type="entry name" value="Formyl_trans_C"/>
    <property type="match status" value="1"/>
</dbReference>
<dbReference type="CDD" id="cd08704">
    <property type="entry name" value="Met_tRNA_FMT_C"/>
    <property type="match status" value="1"/>
</dbReference>
<dbReference type="InterPro" id="IPR037022">
    <property type="entry name" value="Formyl_trans_C_sf"/>
</dbReference>
<dbReference type="InterPro" id="IPR011034">
    <property type="entry name" value="Formyl_transferase-like_C_sf"/>
</dbReference>
<feature type="domain" description="Formyl transferase N-terminal" evidence="9">
    <location>
        <begin position="7"/>
        <end position="182"/>
    </location>
</feature>